<evidence type="ECO:0000313" key="1">
    <source>
        <dbReference type="EMBL" id="QCI66759.1"/>
    </source>
</evidence>
<dbReference type="KEGG" id="pstg:E8M01_22465"/>
<protein>
    <submittedName>
        <fullName evidence="1">Uncharacterized protein</fullName>
    </submittedName>
</protein>
<gene>
    <name evidence="1" type="ORF">E8M01_22465</name>
</gene>
<organism evidence="1 2">
    <name type="scientific">Phreatobacter stygius</name>
    <dbReference type="NCBI Taxonomy" id="1940610"/>
    <lineage>
        <taxon>Bacteria</taxon>
        <taxon>Pseudomonadati</taxon>
        <taxon>Pseudomonadota</taxon>
        <taxon>Alphaproteobacteria</taxon>
        <taxon>Hyphomicrobiales</taxon>
        <taxon>Phreatobacteraceae</taxon>
        <taxon>Phreatobacter</taxon>
    </lineage>
</organism>
<keyword evidence="2" id="KW-1185">Reference proteome</keyword>
<dbReference type="InterPro" id="IPR016084">
    <property type="entry name" value="Haem_Oase-like_multi-hlx"/>
</dbReference>
<dbReference type="Gene3D" id="1.20.910.10">
    <property type="entry name" value="Heme oxygenase-like"/>
    <property type="match status" value="1"/>
</dbReference>
<accession>A0A4D7AZI2</accession>
<proteinExistence type="predicted"/>
<dbReference type="RefSeq" id="WP_136962198.1">
    <property type="nucleotide sequence ID" value="NZ_CP039690.1"/>
</dbReference>
<evidence type="ECO:0000313" key="2">
    <source>
        <dbReference type="Proteomes" id="UP000298781"/>
    </source>
</evidence>
<dbReference type="OrthoDB" id="8442556at2"/>
<reference evidence="1 2" key="1">
    <citation type="submission" date="2019-04" db="EMBL/GenBank/DDBJ databases">
        <title>Phreatobacter aquaticus sp. nov.</title>
        <authorList>
            <person name="Choi A."/>
        </authorList>
    </citation>
    <scope>NUCLEOTIDE SEQUENCE [LARGE SCALE GENOMIC DNA]</scope>
    <source>
        <strain evidence="1 2">KCTC 52518</strain>
    </source>
</reference>
<dbReference type="Proteomes" id="UP000298781">
    <property type="component" value="Chromosome"/>
</dbReference>
<dbReference type="EMBL" id="CP039690">
    <property type="protein sequence ID" value="QCI66759.1"/>
    <property type="molecule type" value="Genomic_DNA"/>
</dbReference>
<dbReference type="AlphaFoldDB" id="A0A4D7AZI2"/>
<sequence length="241" mass="26579">MTITLAPPECRHSAAALAVFDEIDSRVVDVFANIHGWRGWKFISNRHAPKPQSLALAREIMDFIGWYQAHRAEACLTLANRLEANEAEIVRALCDDTADRRPGAEDDHASLLGQPLTPACFAVAAVHGRIAETDDGLGLIGADYLFEQLTALITQAAQPISEARDRPNDGMSLAIKRAASNAGRANLARQLILDVATRSPESAKAMLRGLDCFRVVYPLPVWDEAYERALRSDHMLWPSRR</sequence>
<name>A0A4D7AZI2_9HYPH</name>